<keyword evidence="2" id="KW-0472">Membrane</keyword>
<feature type="region of interest" description="Disordered" evidence="1">
    <location>
        <begin position="249"/>
        <end position="269"/>
    </location>
</feature>
<feature type="region of interest" description="Disordered" evidence="1">
    <location>
        <begin position="1"/>
        <end position="27"/>
    </location>
</feature>
<organism evidence="3 4">
    <name type="scientific">Micromonospora rhizosphaerae</name>
    <dbReference type="NCBI Taxonomy" id="568872"/>
    <lineage>
        <taxon>Bacteria</taxon>
        <taxon>Bacillati</taxon>
        <taxon>Actinomycetota</taxon>
        <taxon>Actinomycetes</taxon>
        <taxon>Micromonosporales</taxon>
        <taxon>Micromonosporaceae</taxon>
        <taxon>Micromonospora</taxon>
    </lineage>
</organism>
<dbReference type="EMBL" id="FMHV01000002">
    <property type="protein sequence ID" value="SCL15213.1"/>
    <property type="molecule type" value="Genomic_DNA"/>
</dbReference>
<evidence type="ECO:0000313" key="3">
    <source>
        <dbReference type="EMBL" id="SCL15213.1"/>
    </source>
</evidence>
<sequence>MRGEHDIRGLLEFATADEPPPGAGPASVFRRARSIQRRRRLGVGLAGAAMLGVLLLAGVSLAGVGQSSERDEVSVPAPAAPGPTATTEGEHPRVPVAAAAVLETLRSLLPPGTRTSGAVAEQGFARLVITDAGGRTTLEVNVQPDFAASAGKATGASLLDRYDCAKRADPVGTRCAAASLLDETRVVSLEGAGGEPGAKGVTRRQVDILAPDGVRIVVTAWNAVDLKNGPATRPAPALDTRQLKEIAISSRWRAAPHGGTAPDGGARNE</sequence>
<dbReference type="OrthoDB" id="3686068at2"/>
<dbReference type="Proteomes" id="UP000199413">
    <property type="component" value="Unassembled WGS sequence"/>
</dbReference>
<proteinExistence type="predicted"/>
<dbReference type="AlphaFoldDB" id="A0A1C6RDT0"/>
<evidence type="ECO:0000313" key="4">
    <source>
        <dbReference type="Proteomes" id="UP000199413"/>
    </source>
</evidence>
<name>A0A1C6RDT0_9ACTN</name>
<gene>
    <name evidence="3" type="ORF">GA0070624_0653</name>
</gene>
<feature type="region of interest" description="Disordered" evidence="1">
    <location>
        <begin position="68"/>
        <end position="92"/>
    </location>
</feature>
<keyword evidence="2" id="KW-1133">Transmembrane helix</keyword>
<keyword evidence="2" id="KW-0812">Transmembrane</keyword>
<protein>
    <submittedName>
        <fullName evidence="3">Uncharacterized protein</fullName>
    </submittedName>
</protein>
<evidence type="ECO:0000256" key="1">
    <source>
        <dbReference type="SAM" id="MobiDB-lite"/>
    </source>
</evidence>
<dbReference type="STRING" id="568872.GA0070624_0653"/>
<feature type="transmembrane region" description="Helical" evidence="2">
    <location>
        <begin position="41"/>
        <end position="64"/>
    </location>
</feature>
<keyword evidence="4" id="KW-1185">Reference proteome</keyword>
<accession>A0A1C6RDT0</accession>
<reference evidence="4" key="1">
    <citation type="submission" date="2016-06" db="EMBL/GenBank/DDBJ databases">
        <authorList>
            <person name="Varghese N."/>
            <person name="Submissions Spin"/>
        </authorList>
    </citation>
    <scope>NUCLEOTIDE SEQUENCE [LARGE SCALE GENOMIC DNA]</scope>
    <source>
        <strain evidence="4">DSM 45431</strain>
    </source>
</reference>
<dbReference type="RefSeq" id="WP_091336525.1">
    <property type="nucleotide sequence ID" value="NZ_FMHV01000002.1"/>
</dbReference>
<evidence type="ECO:0000256" key="2">
    <source>
        <dbReference type="SAM" id="Phobius"/>
    </source>
</evidence>